<dbReference type="GO" id="GO:0005978">
    <property type="term" value="P:glycogen biosynthetic process"/>
    <property type="evidence" value="ECO:0007669"/>
    <property type="project" value="UniProtKB-UniPathway"/>
</dbReference>
<evidence type="ECO:0000256" key="8">
    <source>
        <dbReference type="RuleBase" id="RU363104"/>
    </source>
</evidence>
<evidence type="ECO:0000313" key="10">
    <source>
        <dbReference type="EMBL" id="CAF3519439.1"/>
    </source>
</evidence>
<comment type="caution">
    <text evidence="10">The sequence shown here is derived from an EMBL/GenBank/DDBJ whole genome shotgun (WGS) entry which is preliminary data.</text>
</comment>
<keyword evidence="6 8" id="KW-0320">Glycogen biosynthesis</keyword>
<keyword evidence="4 8" id="KW-0328">Glycosyltransferase</keyword>
<dbReference type="GO" id="GO:0004373">
    <property type="term" value="F:alpha-1,4-glucan glucosyltransferase (UDP-glucose donor) activity"/>
    <property type="evidence" value="ECO:0007669"/>
    <property type="project" value="UniProtKB-EC"/>
</dbReference>
<dbReference type="Gene3D" id="3.40.50.2000">
    <property type="entry name" value="Glycogen Phosphorylase B"/>
    <property type="match status" value="2"/>
</dbReference>
<dbReference type="SUPFAM" id="SSF53756">
    <property type="entry name" value="UDP-Glycosyltransferase/glycogen phosphorylase"/>
    <property type="match status" value="2"/>
</dbReference>
<feature type="compositionally biased region" description="Polar residues" evidence="9">
    <location>
        <begin position="1137"/>
        <end position="1168"/>
    </location>
</feature>
<accession>A0A818IGN5</accession>
<keyword evidence="3" id="KW-0597">Phosphoprotein</keyword>
<dbReference type="Gene3D" id="1.25.40.10">
    <property type="entry name" value="Tetratricopeptide repeat domain"/>
    <property type="match status" value="1"/>
</dbReference>
<comment type="similarity">
    <text evidence="2 8">Belongs to the glycosyltransferase 3 family.</text>
</comment>
<evidence type="ECO:0000256" key="5">
    <source>
        <dbReference type="ARBA" id="ARBA00022679"/>
    </source>
</evidence>
<dbReference type="SUPFAM" id="SSF48452">
    <property type="entry name" value="TPR-like"/>
    <property type="match status" value="1"/>
</dbReference>
<protein>
    <recommendedName>
        <fullName evidence="8">Glycogen [starch] synthase</fullName>
        <ecNumber evidence="8">2.4.1.11</ecNumber>
    </recommendedName>
</protein>
<comment type="pathway">
    <text evidence="1 8">Glycan biosynthesis; glycogen biosynthesis.</text>
</comment>
<proteinExistence type="inferred from homology"/>
<dbReference type="EC" id="2.4.1.11" evidence="8"/>
<evidence type="ECO:0000256" key="9">
    <source>
        <dbReference type="SAM" id="MobiDB-lite"/>
    </source>
</evidence>
<dbReference type="Pfam" id="PF05693">
    <property type="entry name" value="Glycogen_syn"/>
    <property type="match status" value="1"/>
</dbReference>
<comment type="function">
    <text evidence="8">Transfers the glycosyl residue from UDP-Glc to the non-reducing end of alpha-1,4-glucan.</text>
</comment>
<organism evidence="10 11">
    <name type="scientific">Rotaria socialis</name>
    <dbReference type="NCBI Taxonomy" id="392032"/>
    <lineage>
        <taxon>Eukaryota</taxon>
        <taxon>Metazoa</taxon>
        <taxon>Spiralia</taxon>
        <taxon>Gnathifera</taxon>
        <taxon>Rotifera</taxon>
        <taxon>Eurotatoria</taxon>
        <taxon>Bdelloidea</taxon>
        <taxon>Philodinida</taxon>
        <taxon>Philodinidae</taxon>
        <taxon>Rotaria</taxon>
    </lineage>
</organism>
<dbReference type="UniPathway" id="UPA00164"/>
<feature type="compositionally biased region" description="Low complexity" evidence="9">
    <location>
        <begin position="639"/>
        <end position="657"/>
    </location>
</feature>
<feature type="compositionally biased region" description="Low complexity" evidence="9">
    <location>
        <begin position="1180"/>
        <end position="1195"/>
    </location>
</feature>
<dbReference type="FunFam" id="3.40.50.2000:FF:000028">
    <property type="entry name" value="Glycogen [starch] synthase"/>
    <property type="match status" value="1"/>
</dbReference>
<dbReference type="PANTHER" id="PTHR10176:SF3">
    <property type="entry name" value="GLYCOGEN [STARCH] SYNTHASE"/>
    <property type="match status" value="1"/>
</dbReference>
<feature type="compositionally biased region" description="Polar residues" evidence="9">
    <location>
        <begin position="676"/>
        <end position="702"/>
    </location>
</feature>
<sequence length="1306" mass="148810">MSISKIKNAAKSLKNYQGIRFEQCLDNGEAAEQLNKWLLEVSWEVANKVGGIYTVIRSKVPVTKSEYGNNYICLGPYNEAFVKTEVEVGESKIEAIREAVHEMNRFGVHVVTGNWLIEGFPQVVLFDIGSVSHRLDGWKGDFFQYSRIGIPYHDKESNDALLFGFCVFWFIGNFIEQVKRRQKSYVIAHFHEWLAGVGLIMTRLRNYDCALVFTTHATLLGRYLCAGSTDFYNNLSKFNLDKEAGDRQIYHRYCIERAAASCAHVFTTVSKITGIESEYLLNKQPDLLTPNGLNVQKFAALHEFQNLHAQNKEKLNAFVRGHFYGHYDFDLDKTLYFFTAGRYEFTNKGADMFIESLARLNYMLTKSGSDVTVVAFLIFPTATNNFNVESLRGQSIAKMFRDTVSNIQADIGKRLYEISLKGQLPTAEQILYTSDLIELKKCIYGSQRSALPPICTHNVCDDVNDPVLNALRRCHLFNARSDRVKVIFHPEFVRSTSPLLPLDYDEFVRGCHLGVFPSYYEPWGYTPAECTVMGVPNISTNLSGFGCFMEEHVTEHQTYGIYVIDRRHQSANDSCQQLAQYMYDFSLLTRRQRIILRNRTERLSELLDWNILGIYYYRAHQLALARIHPEFEEELMKLSSEPSSSTASTPAVSRSSTPAPPEHDDDGSEDEDEHQQIQLPPSQVSSQKIPQKELPSSDSSYKPSFPRAASAGKLPFDKQLRAAAVAAANTAAANEPTMTDAFDDEIYQITLGAKNQLNLASASHTIRHDDQIDFGLSDTGPILMADILRRAAVLAINRTSWGNLHVQIRTVFSSSGIGIDNFKSARDQHITRFAPSLDAFKKRFVDSIEQSNAQIFTEDLRNMIMSAENDQEIDTVIQALKKYSNNKVKFSDYHFGSPIMRLLYIKNRTNLALELYMDESLKNIFNDSASALVLMNKLIEEKRYDDAVKVFDFGSQRGFSTASGRVFPSDVVMLAIEGLYRKNTKEALTKAKEIMSKVSERDSDINPRTASMVALLAIQQGEISFAMEILDAVRAQNYAIVKNIRGICYADMGRIEESINIIQLLAEQTPANSDRRRVFPLVMRHIRIAAEKLNDQSLLSRFEELSKTVLKNNRLSTTDIPEFLTDPINRRGPIRNGPQSNMGGNFRQNQGDFRNRGGYNNQQSNNFRQGYFDGFNRQPGGFNRENRFGNNFQRQDFGYERRSQNYNANGYQRNEYDRFPPRNQNSSFNGYFRQENRNQQQNQSFSRVNRTDNESGAARRYGNPVQSESKRNSEDDLNVKLPKPKRQTSDDASTQEQSSWERSSRN</sequence>
<reference evidence="10" key="1">
    <citation type="submission" date="2021-02" db="EMBL/GenBank/DDBJ databases">
        <authorList>
            <person name="Nowell W R."/>
        </authorList>
    </citation>
    <scope>NUCLEOTIDE SEQUENCE</scope>
</reference>
<dbReference type="InterPro" id="IPR011990">
    <property type="entry name" value="TPR-like_helical_dom_sf"/>
</dbReference>
<name>A0A818IGN5_9BILA</name>
<feature type="compositionally biased region" description="Basic and acidic residues" evidence="9">
    <location>
        <begin position="1268"/>
        <end position="1278"/>
    </location>
</feature>
<gene>
    <name evidence="10" type="ORF">GRG538_LOCUS18662</name>
</gene>
<evidence type="ECO:0000313" key="11">
    <source>
        <dbReference type="Proteomes" id="UP000663872"/>
    </source>
</evidence>
<dbReference type="InterPro" id="IPR008631">
    <property type="entry name" value="Glycogen_synth"/>
</dbReference>
<evidence type="ECO:0000256" key="6">
    <source>
        <dbReference type="ARBA" id="ARBA00023056"/>
    </source>
</evidence>
<evidence type="ECO:0000256" key="2">
    <source>
        <dbReference type="ARBA" id="ARBA00010686"/>
    </source>
</evidence>
<feature type="region of interest" description="Disordered" evidence="9">
    <location>
        <begin position="1123"/>
        <end position="1306"/>
    </location>
</feature>
<dbReference type="EMBL" id="CAJNYT010003018">
    <property type="protein sequence ID" value="CAF3519439.1"/>
    <property type="molecule type" value="Genomic_DNA"/>
</dbReference>
<evidence type="ECO:0000256" key="4">
    <source>
        <dbReference type="ARBA" id="ARBA00022676"/>
    </source>
</evidence>
<feature type="compositionally biased region" description="Polar residues" evidence="9">
    <location>
        <begin position="1290"/>
        <end position="1306"/>
    </location>
</feature>
<dbReference type="Proteomes" id="UP000663872">
    <property type="component" value="Unassembled WGS sequence"/>
</dbReference>
<evidence type="ECO:0000256" key="1">
    <source>
        <dbReference type="ARBA" id="ARBA00004964"/>
    </source>
</evidence>
<keyword evidence="5 8" id="KW-0808">Transferase</keyword>
<feature type="compositionally biased region" description="Low complexity" evidence="9">
    <location>
        <begin position="1237"/>
        <end position="1248"/>
    </location>
</feature>
<comment type="catalytic activity">
    <reaction evidence="7">
        <text>[(1-&gt;4)-alpha-D-glucosyl](n) + UDP-alpha-D-glucose = [(1-&gt;4)-alpha-D-glucosyl](n+1) + UDP + H(+)</text>
        <dbReference type="Rhea" id="RHEA:18549"/>
        <dbReference type="Rhea" id="RHEA-COMP:9584"/>
        <dbReference type="Rhea" id="RHEA-COMP:9587"/>
        <dbReference type="ChEBI" id="CHEBI:15378"/>
        <dbReference type="ChEBI" id="CHEBI:15444"/>
        <dbReference type="ChEBI" id="CHEBI:58223"/>
        <dbReference type="ChEBI" id="CHEBI:58885"/>
        <dbReference type="EC" id="2.4.1.11"/>
    </reaction>
    <physiologicalReaction direction="left-to-right" evidence="7">
        <dbReference type="Rhea" id="RHEA:18550"/>
    </physiologicalReaction>
</comment>
<evidence type="ECO:0000256" key="3">
    <source>
        <dbReference type="ARBA" id="ARBA00022553"/>
    </source>
</evidence>
<dbReference type="FunFam" id="3.40.50.2000:FF:000014">
    <property type="entry name" value="Glycogen [starch] synthase"/>
    <property type="match status" value="1"/>
</dbReference>
<evidence type="ECO:0000256" key="7">
    <source>
        <dbReference type="ARBA" id="ARBA00047345"/>
    </source>
</evidence>
<feature type="region of interest" description="Disordered" evidence="9">
    <location>
        <begin position="638"/>
        <end position="708"/>
    </location>
</feature>
<dbReference type="PANTHER" id="PTHR10176">
    <property type="entry name" value="GLYCOGEN SYNTHASE"/>
    <property type="match status" value="1"/>
</dbReference>
<dbReference type="GO" id="GO:0005737">
    <property type="term" value="C:cytoplasm"/>
    <property type="evidence" value="ECO:0007669"/>
    <property type="project" value="TreeGrafter"/>
</dbReference>
<feature type="compositionally biased region" description="Acidic residues" evidence="9">
    <location>
        <begin position="663"/>
        <end position="673"/>
    </location>
</feature>